<sequence length="200" mass="23285">MQIDQDKHINSYLHEILTFLKSSANAISFTDLYSKLNIDIHSNTRLLKALENNDKILIKNNFIQYLYTYNIQSKEDLINIFSKRKEGIELSKLRDNPIDISDFLDDFLILKDNDGIEVVFYDDMRIDKADDDIVALWKSVRVPGFQDLISEMSVAGIKTNISETVKRKAIIKKTKSKRYRRNIKITNTHVKGLDLNKLDE</sequence>
<dbReference type="EMBL" id="JPQZ01000003">
    <property type="protein sequence ID" value="KKO76477.1"/>
    <property type="molecule type" value="Genomic_DNA"/>
</dbReference>
<dbReference type="GO" id="GO:0006367">
    <property type="term" value="P:transcription initiation at RNA polymerase II promoter"/>
    <property type="evidence" value="ECO:0007669"/>
    <property type="project" value="InterPro"/>
</dbReference>
<dbReference type="PANTHER" id="PTHR12716">
    <property type="entry name" value="TRANSCRIPTION INITIATION FACTOR IIE, BETA SUBUNIT"/>
    <property type="match status" value="1"/>
</dbReference>
<dbReference type="InterPro" id="IPR003166">
    <property type="entry name" value="TFIIE_bsu_DNA-bd"/>
</dbReference>
<keyword evidence="2" id="KW-0648">Protein biosynthesis</keyword>
<keyword evidence="2" id="KW-0396">Initiation factor</keyword>
<name>A0A0F9YVN1_9MICR</name>
<evidence type="ECO:0000313" key="2">
    <source>
        <dbReference type="EMBL" id="KKO76477.1"/>
    </source>
</evidence>
<dbReference type="GeneID" id="36319988"/>
<dbReference type="VEuPathDB" id="MicrosporidiaDB:G9O61_00g016160"/>
<dbReference type="GO" id="GO:0005673">
    <property type="term" value="C:transcription factor TFIIE complex"/>
    <property type="evidence" value="ECO:0007669"/>
    <property type="project" value="InterPro"/>
</dbReference>
<feature type="domain" description="TFIIE beta" evidence="1">
    <location>
        <begin position="1"/>
        <end position="72"/>
    </location>
</feature>
<dbReference type="VEuPathDB" id="MicrosporidiaDB:AAJ76_3000148489"/>
<reference evidence="2 3" key="1">
    <citation type="journal article" date="2015" name="Environ. Microbiol.">
        <title>Genome analyses suggest the presence of polyploidy and recent human-driven expansions in eight global populations of the honeybee pathogen Nosema ceranae.</title>
        <authorList>
            <person name="Pelin A."/>
            <person name="Selman M."/>
            <person name="Aris-Brosou S."/>
            <person name="Farinelli L."/>
            <person name="Corradi N."/>
        </authorList>
    </citation>
    <scope>NUCLEOTIDE SEQUENCE [LARGE SCALE GENOMIC DNA]</scope>
    <source>
        <strain evidence="2 3">PA08 1199</strain>
    </source>
</reference>
<dbReference type="Proteomes" id="UP000034350">
    <property type="component" value="Unassembled WGS sequence"/>
</dbReference>
<dbReference type="RefSeq" id="XP_024332219.1">
    <property type="nucleotide sequence ID" value="XM_024475057.1"/>
</dbReference>
<proteinExistence type="predicted"/>
<comment type="caution">
    <text evidence="2">The sequence shown here is derived from an EMBL/GenBank/DDBJ whole genome shotgun (WGS) entry which is preliminary data.</text>
</comment>
<evidence type="ECO:0000313" key="3">
    <source>
        <dbReference type="Proteomes" id="UP000034350"/>
    </source>
</evidence>
<dbReference type="PROSITE" id="PS51351">
    <property type="entry name" value="TFIIE_BETA_C"/>
    <property type="match status" value="1"/>
</dbReference>
<dbReference type="Pfam" id="PF02186">
    <property type="entry name" value="TFIIE_beta"/>
    <property type="match status" value="1"/>
</dbReference>
<keyword evidence="3" id="KW-1185">Reference proteome</keyword>
<dbReference type="OrthoDB" id="3907302at2759"/>
<dbReference type="GO" id="GO:0001097">
    <property type="term" value="F:TFIIH-class transcription factor complex binding"/>
    <property type="evidence" value="ECO:0007669"/>
    <property type="project" value="TreeGrafter"/>
</dbReference>
<dbReference type="VEuPathDB" id="MicrosporidiaDB:NCER_100965"/>
<organism evidence="2 3">
    <name type="scientific">Vairimorpha ceranae</name>
    <dbReference type="NCBI Taxonomy" id="40302"/>
    <lineage>
        <taxon>Eukaryota</taxon>
        <taxon>Fungi</taxon>
        <taxon>Fungi incertae sedis</taxon>
        <taxon>Microsporidia</taxon>
        <taxon>Nosematidae</taxon>
        <taxon>Vairimorpha</taxon>
    </lineage>
</organism>
<dbReference type="InterPro" id="IPR016656">
    <property type="entry name" value="TFIIE-bsu"/>
</dbReference>
<accession>A0A0F9YVN1</accession>
<protein>
    <submittedName>
        <fullName evidence="2">Transcription initiation factor tfiie beta subunit</fullName>
    </submittedName>
</protein>
<dbReference type="PANTHER" id="PTHR12716:SF8">
    <property type="entry name" value="TRANSCRIPTION INITIATION FACTOR IIE SUBUNIT BETA"/>
    <property type="match status" value="1"/>
</dbReference>
<gene>
    <name evidence="2" type="ORF">AAJ76_3000148489</name>
</gene>
<dbReference type="OMA" id="RTKKDNH"/>
<dbReference type="AlphaFoldDB" id="A0A0F9YVN1"/>
<dbReference type="GO" id="GO:0003743">
    <property type="term" value="F:translation initiation factor activity"/>
    <property type="evidence" value="ECO:0007669"/>
    <property type="project" value="UniProtKB-KW"/>
</dbReference>
<evidence type="ECO:0000259" key="1">
    <source>
        <dbReference type="PROSITE" id="PS51351"/>
    </source>
</evidence>